<dbReference type="OrthoDB" id="665742at2759"/>
<organism evidence="5 6">
    <name type="scientific">Microthlaspi erraticum</name>
    <dbReference type="NCBI Taxonomy" id="1685480"/>
    <lineage>
        <taxon>Eukaryota</taxon>
        <taxon>Viridiplantae</taxon>
        <taxon>Streptophyta</taxon>
        <taxon>Embryophyta</taxon>
        <taxon>Tracheophyta</taxon>
        <taxon>Spermatophyta</taxon>
        <taxon>Magnoliopsida</taxon>
        <taxon>eudicotyledons</taxon>
        <taxon>Gunneridae</taxon>
        <taxon>Pentapetalae</taxon>
        <taxon>rosids</taxon>
        <taxon>malvids</taxon>
        <taxon>Brassicales</taxon>
        <taxon>Brassicaceae</taxon>
        <taxon>Coluteocarpeae</taxon>
        <taxon>Microthlaspi</taxon>
    </lineage>
</organism>
<dbReference type="SMART" id="SM00499">
    <property type="entry name" value="AAI"/>
    <property type="match status" value="1"/>
</dbReference>
<keyword evidence="1" id="KW-0813">Transport</keyword>
<dbReference type="AlphaFoldDB" id="A0A6D2L7Q2"/>
<keyword evidence="3" id="KW-0732">Signal</keyword>
<dbReference type="InterPro" id="IPR033872">
    <property type="entry name" value="nsLTP2"/>
</dbReference>
<evidence type="ECO:0000256" key="3">
    <source>
        <dbReference type="SAM" id="SignalP"/>
    </source>
</evidence>
<proteinExistence type="predicted"/>
<reference evidence="5" key="1">
    <citation type="submission" date="2020-01" db="EMBL/GenBank/DDBJ databases">
        <authorList>
            <person name="Mishra B."/>
        </authorList>
    </citation>
    <scope>NUCLEOTIDE SEQUENCE [LARGE SCALE GENOMIC DNA]</scope>
</reference>
<evidence type="ECO:0000313" key="5">
    <source>
        <dbReference type="EMBL" id="CAA7055625.1"/>
    </source>
</evidence>
<accession>A0A6D2L7Q2</accession>
<keyword evidence="6" id="KW-1185">Reference proteome</keyword>
<feature type="signal peptide" evidence="3">
    <location>
        <begin position="1"/>
        <end position="24"/>
    </location>
</feature>
<evidence type="ECO:0000313" key="6">
    <source>
        <dbReference type="Proteomes" id="UP000467841"/>
    </source>
</evidence>
<dbReference type="GO" id="GO:0006869">
    <property type="term" value="P:lipid transport"/>
    <property type="evidence" value="ECO:0007669"/>
    <property type="project" value="InterPro"/>
</dbReference>
<sequence length="103" mass="10939">MKFATFMLITFVIISTLSPDLASATAPGGFGEVAQVCDPSKLLSCYPAIATGVAPTTDCCTGLVAQEPCLCTYIKDPKFQEYVSSPNARKTMEACKVPYPTCT</sequence>
<dbReference type="CDD" id="cd01959">
    <property type="entry name" value="nsLTP2"/>
    <property type="match status" value="1"/>
</dbReference>
<feature type="domain" description="Bifunctional inhibitor/plant lipid transfer protein/seed storage helical" evidence="4">
    <location>
        <begin position="37"/>
        <end position="102"/>
    </location>
</feature>
<evidence type="ECO:0000259" key="4">
    <source>
        <dbReference type="SMART" id="SM00499"/>
    </source>
</evidence>
<dbReference type="PANTHER" id="PTHR33214:SF82">
    <property type="entry name" value="BIFUNCTIONAL INHIBITOR_LIPID-TRANSFER PROTEIN_SEED STORAGE 2S ALBUMIN SUPERFAMILY PROTEIN"/>
    <property type="match status" value="1"/>
</dbReference>
<dbReference type="GO" id="GO:0008289">
    <property type="term" value="F:lipid binding"/>
    <property type="evidence" value="ECO:0007669"/>
    <property type="project" value="UniProtKB-KW"/>
</dbReference>
<keyword evidence="2" id="KW-0446">Lipid-binding</keyword>
<dbReference type="EMBL" id="CACVBM020001607">
    <property type="protein sequence ID" value="CAA7055625.1"/>
    <property type="molecule type" value="Genomic_DNA"/>
</dbReference>
<comment type="caution">
    <text evidence="5">The sequence shown here is derived from an EMBL/GenBank/DDBJ whole genome shotgun (WGS) entry which is preliminary data.</text>
</comment>
<dbReference type="Pfam" id="PF00234">
    <property type="entry name" value="Tryp_alpha_amyl"/>
    <property type="match status" value="1"/>
</dbReference>
<gene>
    <name evidence="5" type="ORF">MERR_LOCUS42861</name>
</gene>
<evidence type="ECO:0000256" key="2">
    <source>
        <dbReference type="ARBA" id="ARBA00023121"/>
    </source>
</evidence>
<dbReference type="InterPro" id="IPR036312">
    <property type="entry name" value="Bifun_inhib/LTP/seed_sf"/>
</dbReference>
<dbReference type="PANTHER" id="PTHR33214">
    <property type="entry name" value="BIFUNCTIONAL INHIBITOR/LIPID-TRANSFER PROTEIN/SEED STORAGE 2S ALBUMIN SUPERFAMILY PROTEIN"/>
    <property type="match status" value="1"/>
</dbReference>
<dbReference type="Proteomes" id="UP000467841">
    <property type="component" value="Unassembled WGS sequence"/>
</dbReference>
<dbReference type="SUPFAM" id="SSF47699">
    <property type="entry name" value="Bifunctional inhibitor/lipid-transfer protein/seed storage 2S albumin"/>
    <property type="match status" value="1"/>
</dbReference>
<feature type="chain" id="PRO_5025351862" description="Bifunctional inhibitor/plant lipid transfer protein/seed storage helical domain-containing protein" evidence="3">
    <location>
        <begin position="25"/>
        <end position="103"/>
    </location>
</feature>
<dbReference type="Gene3D" id="1.10.110.10">
    <property type="entry name" value="Plant lipid-transfer and hydrophobic proteins"/>
    <property type="match status" value="1"/>
</dbReference>
<dbReference type="InterPro" id="IPR016140">
    <property type="entry name" value="Bifunc_inhib/LTP/seed_store"/>
</dbReference>
<protein>
    <recommendedName>
        <fullName evidence="4">Bifunctional inhibitor/plant lipid transfer protein/seed storage helical domain-containing protein</fullName>
    </recommendedName>
</protein>
<name>A0A6D2L7Q2_9BRAS</name>
<evidence type="ECO:0000256" key="1">
    <source>
        <dbReference type="ARBA" id="ARBA00022448"/>
    </source>
</evidence>